<evidence type="ECO:0000256" key="6">
    <source>
        <dbReference type="SAM" id="Phobius"/>
    </source>
</evidence>
<dbReference type="EMBL" id="OW240919">
    <property type="protein sequence ID" value="CAH2310745.1"/>
    <property type="molecule type" value="Genomic_DNA"/>
</dbReference>
<organism evidence="7 8">
    <name type="scientific">Pelobates cultripes</name>
    <name type="common">Western spadefoot toad</name>
    <dbReference type="NCBI Taxonomy" id="61616"/>
    <lineage>
        <taxon>Eukaryota</taxon>
        <taxon>Metazoa</taxon>
        <taxon>Chordata</taxon>
        <taxon>Craniata</taxon>
        <taxon>Vertebrata</taxon>
        <taxon>Euteleostomi</taxon>
        <taxon>Amphibia</taxon>
        <taxon>Batrachia</taxon>
        <taxon>Anura</taxon>
        <taxon>Pelobatoidea</taxon>
        <taxon>Pelobatidae</taxon>
        <taxon>Pelobates</taxon>
    </lineage>
</organism>
<name>A0AAD1SUP6_PELCU</name>
<feature type="transmembrane region" description="Helical" evidence="6">
    <location>
        <begin position="21"/>
        <end position="38"/>
    </location>
</feature>
<comment type="similarity">
    <text evidence="5">Belongs to the PDZK1-interacting protein 1/SMIM24 family.</text>
</comment>
<keyword evidence="3 6" id="KW-1133">Transmembrane helix</keyword>
<keyword evidence="2 6" id="KW-0812">Transmembrane</keyword>
<feature type="transmembrane region" description="Helical" evidence="6">
    <location>
        <begin position="50"/>
        <end position="71"/>
    </location>
</feature>
<proteinExistence type="inferred from homology"/>
<evidence type="ECO:0000256" key="1">
    <source>
        <dbReference type="ARBA" id="ARBA00004167"/>
    </source>
</evidence>
<dbReference type="GO" id="GO:0016020">
    <property type="term" value="C:membrane"/>
    <property type="evidence" value="ECO:0007669"/>
    <property type="project" value="UniProtKB-SubCell"/>
</dbReference>
<keyword evidence="8" id="KW-1185">Reference proteome</keyword>
<evidence type="ECO:0000256" key="4">
    <source>
        <dbReference type="ARBA" id="ARBA00023136"/>
    </source>
</evidence>
<keyword evidence="4 6" id="KW-0472">Membrane</keyword>
<protein>
    <submittedName>
        <fullName evidence="7">PDZK1-interacting 1-like</fullName>
    </submittedName>
</protein>
<dbReference type="InterPro" id="IPR031627">
    <property type="entry name" value="PDZK1IP1/SMIM24"/>
</dbReference>
<comment type="subcellular location">
    <subcellularLocation>
        <location evidence="1">Membrane</location>
        <topology evidence="1">Single-pass membrane protein</topology>
    </subcellularLocation>
</comment>
<dbReference type="Pfam" id="PF15807">
    <property type="entry name" value="MAP17"/>
    <property type="match status" value="1"/>
</dbReference>
<dbReference type="AlphaFoldDB" id="A0AAD1SUP6"/>
<evidence type="ECO:0000256" key="5">
    <source>
        <dbReference type="ARBA" id="ARBA00049650"/>
    </source>
</evidence>
<evidence type="ECO:0000256" key="2">
    <source>
        <dbReference type="ARBA" id="ARBA00022692"/>
    </source>
</evidence>
<dbReference type="Proteomes" id="UP001295444">
    <property type="component" value="Chromosome 08"/>
</dbReference>
<evidence type="ECO:0000313" key="8">
    <source>
        <dbReference type="Proteomes" id="UP001295444"/>
    </source>
</evidence>
<accession>A0AAD1SUP6</accession>
<evidence type="ECO:0000256" key="3">
    <source>
        <dbReference type="ARBA" id="ARBA00022989"/>
    </source>
</evidence>
<dbReference type="PANTHER" id="PTHR15296:SF1">
    <property type="entry name" value="PDZK1 INTERACTING PROTEIN 1"/>
    <property type="match status" value="1"/>
</dbReference>
<evidence type="ECO:0000313" key="7">
    <source>
        <dbReference type="EMBL" id="CAH2310745.1"/>
    </source>
</evidence>
<sequence length="135" mass="15330">MPLFISDLHRGHRRDHSVTMLSLKHTVILLTTLGQVYGQSGYTDARTIPQWLTGLIAVAVFLCLVLGVYLVNRMWNKRTQNNLQSETTGKSLECEETIPNGTYTRYVEHSPKTDQHEHAYDNPTIVTDNELTTAM</sequence>
<reference evidence="7" key="1">
    <citation type="submission" date="2022-03" db="EMBL/GenBank/DDBJ databases">
        <authorList>
            <person name="Alioto T."/>
            <person name="Alioto T."/>
            <person name="Gomez Garrido J."/>
        </authorList>
    </citation>
    <scope>NUCLEOTIDE SEQUENCE</scope>
</reference>
<gene>
    <name evidence="7" type="ORF">PECUL_23A042886</name>
</gene>
<dbReference type="PANTHER" id="PTHR15296">
    <property type="entry name" value="MEMBRANE-ASSOCIATED PROTEIN MAP17"/>
    <property type="match status" value="1"/>
</dbReference>